<feature type="repeat" description="Lumazine-binding" evidence="10">
    <location>
        <begin position="98"/>
        <end position="194"/>
    </location>
</feature>
<evidence type="ECO:0000313" key="13">
    <source>
        <dbReference type="EMBL" id="MES5149424.1"/>
    </source>
</evidence>
<dbReference type="NCBIfam" id="NF009566">
    <property type="entry name" value="PRK13020.1"/>
    <property type="match status" value="1"/>
</dbReference>
<evidence type="ECO:0000256" key="4">
    <source>
        <dbReference type="ARBA" id="ARBA00012827"/>
    </source>
</evidence>
<keyword evidence="6" id="KW-0686">Riboflavin biosynthesis</keyword>
<evidence type="ECO:0000256" key="7">
    <source>
        <dbReference type="ARBA" id="ARBA00022679"/>
    </source>
</evidence>
<dbReference type="AlphaFoldDB" id="A0A2N5KXF7"/>
<comment type="catalytic activity">
    <reaction evidence="1">
        <text>2 6,7-dimethyl-8-(1-D-ribityl)lumazine + H(+) = 5-amino-6-(D-ribitylamino)uracil + riboflavin</text>
        <dbReference type="Rhea" id="RHEA:20772"/>
        <dbReference type="ChEBI" id="CHEBI:15378"/>
        <dbReference type="ChEBI" id="CHEBI:15934"/>
        <dbReference type="ChEBI" id="CHEBI:57986"/>
        <dbReference type="ChEBI" id="CHEBI:58201"/>
        <dbReference type="EC" id="2.5.1.9"/>
    </reaction>
</comment>
<dbReference type="SUPFAM" id="SSF63380">
    <property type="entry name" value="Riboflavin synthase domain-like"/>
    <property type="match status" value="2"/>
</dbReference>
<dbReference type="PIRSF" id="PIRSF000498">
    <property type="entry name" value="Riboflavin_syn_A"/>
    <property type="match status" value="1"/>
</dbReference>
<evidence type="ECO:0000313" key="17">
    <source>
        <dbReference type="Proteomes" id="UP000235119"/>
    </source>
</evidence>
<dbReference type="PROSITE" id="PS51177">
    <property type="entry name" value="LUMAZINE_BIND"/>
    <property type="match status" value="2"/>
</dbReference>
<dbReference type="Proteomes" id="UP000235119">
    <property type="component" value="Unassembled WGS sequence"/>
</dbReference>
<comment type="function">
    <text evidence="2">Catalyzes the dismutation of two molecules of 6,7-dimethyl-8-ribityllumazine, resulting in the formation of riboflavin and 5-amino-6-(D-ribitylamino)uracil.</text>
</comment>
<dbReference type="PANTHER" id="PTHR21098:SF0">
    <property type="entry name" value="RIBOFLAVIN SYNTHASE"/>
    <property type="match status" value="1"/>
</dbReference>
<feature type="domain" description="Lumazine-binding" evidence="11">
    <location>
        <begin position="1"/>
        <end position="97"/>
    </location>
</feature>
<dbReference type="InterPro" id="IPR026017">
    <property type="entry name" value="Lumazine-bd_dom"/>
</dbReference>
<evidence type="ECO:0000256" key="9">
    <source>
        <dbReference type="NCBIfam" id="TIGR00187"/>
    </source>
</evidence>
<dbReference type="Proteomes" id="UP001253287">
    <property type="component" value="Unassembled WGS sequence"/>
</dbReference>
<keyword evidence="8" id="KW-0677">Repeat</keyword>
<dbReference type="Pfam" id="PF00677">
    <property type="entry name" value="Lum_binding"/>
    <property type="match status" value="2"/>
</dbReference>
<dbReference type="EMBL" id="NKLP01000251">
    <property type="protein sequence ID" value="TDN28965.1"/>
    <property type="molecule type" value="Genomic_DNA"/>
</dbReference>
<protein>
    <recommendedName>
        <fullName evidence="5 9">Riboflavin synthase</fullName>
        <ecNumber evidence="4 9">2.5.1.9</ecNumber>
    </recommendedName>
</protein>
<comment type="pathway">
    <text evidence="3">Cofactor biosynthesis; riboflavin biosynthesis; riboflavin from 2-hydroxy-3-oxobutyl phosphate and 5-amino-6-(D-ribitylamino)uracil: step 2/2.</text>
</comment>
<dbReference type="CDD" id="cd00402">
    <property type="entry name" value="Riboflavin_synthase_like"/>
    <property type="match status" value="1"/>
</dbReference>
<name>A0A2N5KXF7_9LACO</name>
<proteinExistence type="predicted"/>
<evidence type="ECO:0000256" key="5">
    <source>
        <dbReference type="ARBA" id="ARBA00013950"/>
    </source>
</evidence>
<evidence type="ECO:0000313" key="16">
    <source>
        <dbReference type="EMBL" id="TDN28965.1"/>
    </source>
</evidence>
<sequence length="198" mass="21913">MFSGLVRGDARIAAIDKNDETIVMTVACQPDFTKNLQIGDSIAVNGTCLTVEQYTDTSFVVTMMPQTYQKTTFKNLDINAQLNVERSLQVGQRLEGHLVTGHIDDIAKVTEIRTNENAIEVWFAFPTRLKNQIVAQGSIAINGVSLTVMDTHDNVFSVGLIPHTQDETNLSKLNVGSEVNIETDILSKYVAKNLEKRI</sequence>
<comment type="caution">
    <text evidence="14">The sequence shown here is derived from an EMBL/GenBank/DDBJ whole genome shotgun (WGS) entry which is preliminary data.</text>
</comment>
<reference evidence="14 17" key="2">
    <citation type="submission" date="2017-12" db="EMBL/GenBank/DDBJ databases">
        <title>Phylogenetic diversity of female urinary microbiome.</title>
        <authorList>
            <person name="Thomas-White K."/>
            <person name="Wolfe A.J."/>
        </authorList>
    </citation>
    <scope>NUCLEOTIDE SEQUENCE [LARGE SCALE GENOMIC DNA]</scope>
    <source>
        <strain evidence="14 17">UMB0085</strain>
    </source>
</reference>
<reference evidence="16 19" key="1">
    <citation type="submission" date="2017-06" db="EMBL/GenBank/DDBJ databases">
        <authorList>
            <person name="Swanenburg J."/>
            <person name="Kort R."/>
        </authorList>
    </citation>
    <scope>NUCLEOTIDE SEQUENCE [LARGE SCALE GENOMIC DNA]</scope>
    <source>
        <strain evidence="16 19">RL05</strain>
    </source>
</reference>
<dbReference type="GO" id="GO:0009231">
    <property type="term" value="P:riboflavin biosynthetic process"/>
    <property type="evidence" value="ECO:0007669"/>
    <property type="project" value="UniProtKB-KW"/>
</dbReference>
<dbReference type="EMBL" id="JBETVU010000012">
    <property type="protein sequence ID" value="MES5149424.1"/>
    <property type="molecule type" value="Genomic_DNA"/>
</dbReference>
<evidence type="ECO:0000313" key="14">
    <source>
        <dbReference type="EMBL" id="PLT10909.1"/>
    </source>
</evidence>
<evidence type="ECO:0000256" key="10">
    <source>
        <dbReference type="PROSITE-ProRule" id="PRU00524"/>
    </source>
</evidence>
<dbReference type="PANTHER" id="PTHR21098">
    <property type="entry name" value="RIBOFLAVIN SYNTHASE ALPHA CHAIN"/>
    <property type="match status" value="1"/>
</dbReference>
<dbReference type="GO" id="GO:0004746">
    <property type="term" value="F:riboflavin synthase activity"/>
    <property type="evidence" value="ECO:0007669"/>
    <property type="project" value="UniProtKB-UniRule"/>
</dbReference>
<dbReference type="RefSeq" id="WP_005722848.1">
    <property type="nucleotide sequence ID" value="NZ_CAZZQD010000001.1"/>
</dbReference>
<evidence type="ECO:0000313" key="12">
    <source>
        <dbReference type="EMBL" id="MDT9610695.1"/>
    </source>
</evidence>
<dbReference type="FunFam" id="2.40.30.20:FF:000004">
    <property type="entry name" value="Riboflavin synthase, alpha subunit"/>
    <property type="match status" value="1"/>
</dbReference>
<gene>
    <name evidence="13" type="ORF">ABVC42_05715</name>
    <name evidence="16" type="ORF">CEE75_11960</name>
    <name evidence="14" type="ORF">CYJ79_07735</name>
    <name evidence="15" type="ORF">ERD32_11405</name>
    <name evidence="12" type="ORF">RON39_11470</name>
</gene>
<dbReference type="EC" id="2.5.1.9" evidence="4 9"/>
<keyword evidence="20" id="KW-1185">Reference proteome</keyword>
<evidence type="ECO:0000256" key="2">
    <source>
        <dbReference type="ARBA" id="ARBA00002803"/>
    </source>
</evidence>
<evidence type="ECO:0000256" key="6">
    <source>
        <dbReference type="ARBA" id="ARBA00022619"/>
    </source>
</evidence>
<dbReference type="Proteomes" id="UP001434419">
    <property type="component" value="Unassembled WGS sequence"/>
</dbReference>
<evidence type="ECO:0000313" key="15">
    <source>
        <dbReference type="EMBL" id="RXF54758.1"/>
    </source>
</evidence>
<dbReference type="NCBIfam" id="TIGR00187">
    <property type="entry name" value="ribE"/>
    <property type="match status" value="1"/>
</dbReference>
<dbReference type="InterPro" id="IPR001783">
    <property type="entry name" value="Lumazine-bd"/>
</dbReference>
<evidence type="ECO:0000256" key="1">
    <source>
        <dbReference type="ARBA" id="ARBA00000968"/>
    </source>
</evidence>
<feature type="repeat" description="Lumazine-binding" evidence="10">
    <location>
        <begin position="1"/>
        <end position="97"/>
    </location>
</feature>
<accession>A0A2N5KXF7</accession>
<dbReference type="Proteomes" id="UP000295195">
    <property type="component" value="Unassembled WGS sequence"/>
</dbReference>
<reference evidence="15 18" key="3">
    <citation type="submission" date="2019-01" db="EMBL/GenBank/DDBJ databases">
        <title>The genome sequence of Lactobacillus crispatus L49.</title>
        <authorList>
            <person name="Zhong J."/>
            <person name="Zhang J."/>
        </authorList>
    </citation>
    <scope>NUCLEOTIDE SEQUENCE [LARGE SCALE GENOMIC DNA]</scope>
    <source>
        <strain evidence="15 18">L49</strain>
    </source>
</reference>
<keyword evidence="7 12" id="KW-0808">Transferase</keyword>
<feature type="domain" description="Lumazine-binding" evidence="11">
    <location>
        <begin position="98"/>
        <end position="194"/>
    </location>
</feature>
<reference evidence="13" key="5">
    <citation type="submission" date="2024-06" db="EMBL/GenBank/DDBJ databases">
        <title>Vaginal Lactobacillus fatty acid response mechanisms reveal a metabolite-targeted strategy for bacterial vaginosis treatment.</title>
        <authorList>
            <person name="Zhu M."/>
            <person name="Blainey P.C."/>
            <person name="Bloom S.M."/>
            <person name="Kwon D.S."/>
        </authorList>
    </citation>
    <scope>NUCLEOTIDE SEQUENCE</scope>
    <source>
        <strain evidence="13">194_F1_1</strain>
    </source>
</reference>
<evidence type="ECO:0000256" key="8">
    <source>
        <dbReference type="ARBA" id="ARBA00022737"/>
    </source>
</evidence>
<dbReference type="EMBL" id="PKIW01000037">
    <property type="protein sequence ID" value="PLT10909.1"/>
    <property type="molecule type" value="Genomic_DNA"/>
</dbReference>
<evidence type="ECO:0000313" key="18">
    <source>
        <dbReference type="Proteomes" id="UP000289808"/>
    </source>
</evidence>
<dbReference type="Gene3D" id="2.40.30.20">
    <property type="match status" value="2"/>
</dbReference>
<dbReference type="InterPro" id="IPR017938">
    <property type="entry name" value="Riboflavin_synthase-like_b-brl"/>
</dbReference>
<dbReference type="NCBIfam" id="NF006767">
    <property type="entry name" value="PRK09289.1"/>
    <property type="match status" value="1"/>
</dbReference>
<dbReference type="EMBL" id="SCLX01000107">
    <property type="protein sequence ID" value="RXF54758.1"/>
    <property type="molecule type" value="Genomic_DNA"/>
</dbReference>
<reference evidence="12" key="4">
    <citation type="submission" date="2023-08" db="EMBL/GenBank/DDBJ databases">
        <title>Lactobacillus from the Female Urinary Tract.</title>
        <authorList>
            <person name="Stegman N."/>
            <person name="Jackson B."/>
            <person name="Steiling M."/>
            <person name="Sedano C."/>
            <person name="Wolfe A."/>
            <person name="Putonti C."/>
        </authorList>
    </citation>
    <scope>NUCLEOTIDE SEQUENCE</scope>
    <source>
        <strain evidence="12">UMB5661</strain>
    </source>
</reference>
<evidence type="ECO:0000259" key="11">
    <source>
        <dbReference type="PROSITE" id="PS51177"/>
    </source>
</evidence>
<evidence type="ECO:0000256" key="3">
    <source>
        <dbReference type="ARBA" id="ARBA00004887"/>
    </source>
</evidence>
<dbReference type="Proteomes" id="UP000289808">
    <property type="component" value="Unassembled WGS sequence"/>
</dbReference>
<dbReference type="InterPro" id="IPR023366">
    <property type="entry name" value="ATP_synth_asu-like_sf"/>
</dbReference>
<organism evidence="14 17">
    <name type="scientific">Lactobacillus crispatus</name>
    <dbReference type="NCBI Taxonomy" id="47770"/>
    <lineage>
        <taxon>Bacteria</taxon>
        <taxon>Bacillati</taxon>
        <taxon>Bacillota</taxon>
        <taxon>Bacilli</taxon>
        <taxon>Lactobacillales</taxon>
        <taxon>Lactobacillaceae</taxon>
        <taxon>Lactobacillus</taxon>
    </lineage>
</organism>
<evidence type="ECO:0000313" key="19">
    <source>
        <dbReference type="Proteomes" id="UP000295195"/>
    </source>
</evidence>
<evidence type="ECO:0000313" key="20">
    <source>
        <dbReference type="Proteomes" id="UP001434419"/>
    </source>
</evidence>
<dbReference type="EMBL" id="JAVTXN010000124">
    <property type="protein sequence ID" value="MDT9610695.1"/>
    <property type="molecule type" value="Genomic_DNA"/>
</dbReference>